<dbReference type="EMBL" id="PVWQ01000005">
    <property type="protein sequence ID" value="RDW81394.1"/>
    <property type="molecule type" value="Genomic_DNA"/>
</dbReference>
<dbReference type="InterPro" id="IPR004840">
    <property type="entry name" value="Amino_acid_permease_CS"/>
</dbReference>
<dbReference type="Pfam" id="PF00324">
    <property type="entry name" value="AA_permease"/>
    <property type="match status" value="1"/>
</dbReference>
<dbReference type="PANTHER" id="PTHR43341">
    <property type="entry name" value="AMINO ACID PERMEASE"/>
    <property type="match status" value="1"/>
</dbReference>
<dbReference type="RefSeq" id="XP_026604447.1">
    <property type="nucleotide sequence ID" value="XM_026746967.1"/>
</dbReference>
<keyword evidence="11" id="KW-1185">Reference proteome</keyword>
<keyword evidence="6 8" id="KW-0472">Membrane</keyword>
<feature type="transmembrane region" description="Helical" evidence="8">
    <location>
        <begin position="183"/>
        <end position="207"/>
    </location>
</feature>
<evidence type="ECO:0000256" key="3">
    <source>
        <dbReference type="ARBA" id="ARBA00022692"/>
    </source>
</evidence>
<keyword evidence="2" id="KW-0813">Transport</keyword>
<dbReference type="AlphaFoldDB" id="A0A3D8S5V8"/>
<feature type="transmembrane region" description="Helical" evidence="8">
    <location>
        <begin position="268"/>
        <end position="289"/>
    </location>
</feature>
<evidence type="ECO:0000256" key="5">
    <source>
        <dbReference type="ARBA" id="ARBA00022989"/>
    </source>
</evidence>
<evidence type="ECO:0000259" key="9">
    <source>
        <dbReference type="Pfam" id="PF00324"/>
    </source>
</evidence>
<evidence type="ECO:0000256" key="8">
    <source>
        <dbReference type="SAM" id="Phobius"/>
    </source>
</evidence>
<dbReference type="PANTHER" id="PTHR43341:SF26">
    <property type="entry name" value="GENERAL AMINO ACID PERMEASE AGP3"/>
    <property type="match status" value="1"/>
</dbReference>
<feature type="transmembrane region" description="Helical" evidence="8">
    <location>
        <begin position="156"/>
        <end position="177"/>
    </location>
</feature>
<accession>A0A3D8S5V8</accession>
<evidence type="ECO:0000256" key="4">
    <source>
        <dbReference type="ARBA" id="ARBA00022970"/>
    </source>
</evidence>
<name>A0A3D8S5V8_9EURO</name>
<keyword evidence="4" id="KW-0029">Amino-acid transport</keyword>
<evidence type="ECO:0000256" key="2">
    <source>
        <dbReference type="ARBA" id="ARBA00022448"/>
    </source>
</evidence>
<feature type="transmembrane region" description="Helical" evidence="8">
    <location>
        <begin position="437"/>
        <end position="459"/>
    </location>
</feature>
<feature type="transmembrane region" description="Helical" evidence="8">
    <location>
        <begin position="71"/>
        <end position="90"/>
    </location>
</feature>
<feature type="transmembrane region" description="Helical" evidence="8">
    <location>
        <begin position="471"/>
        <end position="490"/>
    </location>
</feature>
<proteinExistence type="predicted"/>
<comment type="subcellular location">
    <subcellularLocation>
        <location evidence="1">Membrane</location>
        <topology evidence="1">Multi-pass membrane protein</topology>
    </subcellularLocation>
</comment>
<feature type="transmembrane region" description="Helical" evidence="8">
    <location>
        <begin position="47"/>
        <end position="65"/>
    </location>
</feature>
<dbReference type="GO" id="GO:0016020">
    <property type="term" value="C:membrane"/>
    <property type="evidence" value="ECO:0007669"/>
    <property type="project" value="UniProtKB-SubCell"/>
</dbReference>
<dbReference type="GO" id="GO:0015171">
    <property type="term" value="F:amino acid transmembrane transporter activity"/>
    <property type="evidence" value="ECO:0007669"/>
    <property type="project" value="TreeGrafter"/>
</dbReference>
<feature type="transmembrane region" description="Helical" evidence="8">
    <location>
        <begin position="392"/>
        <end position="416"/>
    </location>
</feature>
<evidence type="ECO:0000256" key="1">
    <source>
        <dbReference type="ARBA" id="ARBA00004141"/>
    </source>
</evidence>
<dbReference type="Proteomes" id="UP000256690">
    <property type="component" value="Unassembled WGS sequence"/>
</dbReference>
<keyword evidence="5 8" id="KW-1133">Transmembrane helix</keyword>
<protein>
    <recommendedName>
        <fullName evidence="9">Amino acid permease/ SLC12A domain-containing protein</fullName>
    </recommendedName>
</protein>
<feature type="transmembrane region" description="Helical" evidence="8">
    <location>
        <begin position="127"/>
        <end position="149"/>
    </location>
</feature>
<evidence type="ECO:0000313" key="11">
    <source>
        <dbReference type="Proteomes" id="UP000256690"/>
    </source>
</evidence>
<evidence type="ECO:0000256" key="7">
    <source>
        <dbReference type="SAM" id="MobiDB-lite"/>
    </source>
</evidence>
<reference evidence="10 11" key="1">
    <citation type="journal article" date="2018" name="IMA Fungus">
        <title>IMA Genome-F 9: Draft genome sequence of Annulohypoxylon stygium, Aspergillus mulundensis, Berkeleyomyces basicola (syn. Thielaviopsis basicola), Ceratocystis smalleyi, two Cercospora beticola strains, Coleophoma cylindrospora, Fusarium fracticaudum, Phialophora cf. hyalina, and Morchella septimelata.</title>
        <authorList>
            <person name="Wingfield B.D."/>
            <person name="Bills G.F."/>
            <person name="Dong Y."/>
            <person name="Huang W."/>
            <person name="Nel W.J."/>
            <person name="Swalarsk-Parry B.S."/>
            <person name="Vaghefi N."/>
            <person name="Wilken P.M."/>
            <person name="An Z."/>
            <person name="de Beer Z.W."/>
            <person name="De Vos L."/>
            <person name="Chen L."/>
            <person name="Duong T.A."/>
            <person name="Gao Y."/>
            <person name="Hammerbacher A."/>
            <person name="Kikkert J.R."/>
            <person name="Li Y."/>
            <person name="Li H."/>
            <person name="Li K."/>
            <person name="Li Q."/>
            <person name="Liu X."/>
            <person name="Ma X."/>
            <person name="Naidoo K."/>
            <person name="Pethybridge S.J."/>
            <person name="Sun J."/>
            <person name="Steenkamp E.T."/>
            <person name="van der Nest M.A."/>
            <person name="van Wyk S."/>
            <person name="Wingfield M.J."/>
            <person name="Xiong C."/>
            <person name="Yue Q."/>
            <person name="Zhang X."/>
        </authorList>
    </citation>
    <scope>NUCLEOTIDE SEQUENCE [LARGE SCALE GENOMIC DNA]</scope>
    <source>
        <strain evidence="10 11">DSM 5745</strain>
    </source>
</reference>
<dbReference type="STRING" id="1810919.A0A3D8S5V8"/>
<dbReference type="PROSITE" id="PS00218">
    <property type="entry name" value="AMINO_ACID_PERMEASE_1"/>
    <property type="match status" value="1"/>
</dbReference>
<evidence type="ECO:0000313" key="10">
    <source>
        <dbReference type="EMBL" id="RDW81394.1"/>
    </source>
</evidence>
<dbReference type="FunFam" id="1.20.1740.10:FF:000001">
    <property type="entry name" value="Amino acid permease"/>
    <property type="match status" value="1"/>
</dbReference>
<feature type="transmembrane region" description="Helical" evidence="8">
    <location>
        <begin position="366"/>
        <end position="386"/>
    </location>
</feature>
<organism evidence="10 11">
    <name type="scientific">Aspergillus mulundensis</name>
    <dbReference type="NCBI Taxonomy" id="1810919"/>
    <lineage>
        <taxon>Eukaryota</taxon>
        <taxon>Fungi</taxon>
        <taxon>Dikarya</taxon>
        <taxon>Ascomycota</taxon>
        <taxon>Pezizomycotina</taxon>
        <taxon>Eurotiomycetes</taxon>
        <taxon>Eurotiomycetidae</taxon>
        <taxon>Eurotiales</taxon>
        <taxon>Aspergillaceae</taxon>
        <taxon>Aspergillus</taxon>
        <taxon>Aspergillus subgen. Nidulantes</taxon>
    </lineage>
</organism>
<dbReference type="OrthoDB" id="3900342at2759"/>
<evidence type="ECO:0000256" key="6">
    <source>
        <dbReference type="ARBA" id="ARBA00023136"/>
    </source>
</evidence>
<comment type="caution">
    <text evidence="10">The sequence shown here is derived from an EMBL/GenBank/DDBJ whole genome shotgun (WGS) entry which is preliminary data.</text>
</comment>
<feature type="domain" description="Amino acid permease/ SLC12A" evidence="9">
    <location>
        <begin position="46"/>
        <end position="494"/>
    </location>
</feature>
<dbReference type="InterPro" id="IPR050524">
    <property type="entry name" value="APC_YAT"/>
</dbReference>
<sequence>MAPQQDHDFKLTTDAERQDEAKSIHEGTQITHAASGDLNRSLAQRHLTMMAIGGVIGPGYFMGMGTGLSTAGPAGLLICFAVLGCLLWTVMQSLGELASYIAVSGSFTHYSTRFIDPAWGFALGWNYFFLWCGIIMAEYNNLGLVLTYWETDMPRWGWTLVFWAIFMSFALLGVWAFGEAEFWLALIKVIAIAAFFICAILISTGVIGNRKIGFRYYHDPGPFATGVKGVFQIFVFAALQHSGTEMIGLTAGESANPGRDIPKAVRSVIWRILVIFIGGIFFLTITVASNDPDLLSRTSKTASSPFVIAFVRAGAVAGADAVNAIILVSIFSAVNSALYVGSRTLYGLAKEGAAPRIFLYTMRNGVPIVALLTFHVVGFLSLLNLSSGAGKVYTWVTSMTGVATFITWSSICLCHIRFRKAFRLQNIPTSTLPYKAAFWPWGAYTGFGVSVFFVFFQGWTAFAPWNVEDFFMNYIIVLVFGLLFGSWKVWHRTTWVRLEAADLRSGRRGWLM</sequence>
<feature type="region of interest" description="Disordered" evidence="7">
    <location>
        <begin position="1"/>
        <end position="23"/>
    </location>
</feature>
<keyword evidence="3 8" id="KW-0812">Transmembrane</keyword>
<gene>
    <name evidence="10" type="ORF">DSM5745_04951</name>
</gene>
<dbReference type="GeneID" id="38115321"/>
<dbReference type="Gene3D" id="1.20.1740.10">
    <property type="entry name" value="Amino acid/polyamine transporter I"/>
    <property type="match status" value="1"/>
</dbReference>
<dbReference type="PIRSF" id="PIRSF006060">
    <property type="entry name" value="AA_transporter"/>
    <property type="match status" value="1"/>
</dbReference>
<dbReference type="InterPro" id="IPR004841">
    <property type="entry name" value="AA-permease/SLC12A_dom"/>
</dbReference>
<feature type="transmembrane region" description="Helical" evidence="8">
    <location>
        <begin position="309"/>
        <end position="334"/>
    </location>
</feature>